<keyword evidence="3" id="KW-1185">Reference proteome</keyword>
<gene>
    <name evidence="2" type="ORF">F511_41201</name>
</gene>
<protein>
    <submittedName>
        <fullName evidence="2">Uncharacterized protein</fullName>
    </submittedName>
</protein>
<dbReference type="Proteomes" id="UP000250235">
    <property type="component" value="Unassembled WGS sequence"/>
</dbReference>
<organism evidence="2 3">
    <name type="scientific">Dorcoceras hygrometricum</name>
    <dbReference type="NCBI Taxonomy" id="472368"/>
    <lineage>
        <taxon>Eukaryota</taxon>
        <taxon>Viridiplantae</taxon>
        <taxon>Streptophyta</taxon>
        <taxon>Embryophyta</taxon>
        <taxon>Tracheophyta</taxon>
        <taxon>Spermatophyta</taxon>
        <taxon>Magnoliopsida</taxon>
        <taxon>eudicotyledons</taxon>
        <taxon>Gunneridae</taxon>
        <taxon>Pentapetalae</taxon>
        <taxon>asterids</taxon>
        <taxon>lamiids</taxon>
        <taxon>Lamiales</taxon>
        <taxon>Gesneriaceae</taxon>
        <taxon>Didymocarpoideae</taxon>
        <taxon>Trichosporeae</taxon>
        <taxon>Loxocarpinae</taxon>
        <taxon>Dorcoceras</taxon>
    </lineage>
</organism>
<dbReference type="EMBL" id="KQ999584">
    <property type="protein sequence ID" value="KZV41261.1"/>
    <property type="molecule type" value="Genomic_DNA"/>
</dbReference>
<reference evidence="2 3" key="1">
    <citation type="journal article" date="2015" name="Proc. Natl. Acad. Sci. U.S.A.">
        <title>The resurrection genome of Boea hygrometrica: A blueprint for survival of dehydration.</title>
        <authorList>
            <person name="Xiao L."/>
            <person name="Yang G."/>
            <person name="Zhang L."/>
            <person name="Yang X."/>
            <person name="Zhao S."/>
            <person name="Ji Z."/>
            <person name="Zhou Q."/>
            <person name="Hu M."/>
            <person name="Wang Y."/>
            <person name="Chen M."/>
            <person name="Xu Y."/>
            <person name="Jin H."/>
            <person name="Xiao X."/>
            <person name="Hu G."/>
            <person name="Bao F."/>
            <person name="Hu Y."/>
            <person name="Wan P."/>
            <person name="Li L."/>
            <person name="Deng X."/>
            <person name="Kuang T."/>
            <person name="Xiang C."/>
            <person name="Zhu J.K."/>
            <person name="Oliver M.J."/>
            <person name="He Y."/>
        </authorList>
    </citation>
    <scope>NUCLEOTIDE SEQUENCE [LARGE SCALE GENOMIC DNA]</scope>
    <source>
        <strain evidence="3">cv. XS01</strain>
    </source>
</reference>
<feature type="region of interest" description="Disordered" evidence="1">
    <location>
        <begin position="1"/>
        <end position="35"/>
    </location>
</feature>
<evidence type="ECO:0000313" key="2">
    <source>
        <dbReference type="EMBL" id="KZV41261.1"/>
    </source>
</evidence>
<evidence type="ECO:0000256" key="1">
    <source>
        <dbReference type="SAM" id="MobiDB-lite"/>
    </source>
</evidence>
<dbReference type="AlphaFoldDB" id="A0A2Z7C5Q9"/>
<name>A0A2Z7C5Q9_9LAMI</name>
<feature type="compositionally biased region" description="Basic residues" evidence="1">
    <location>
        <begin position="1"/>
        <end position="12"/>
    </location>
</feature>
<evidence type="ECO:0000313" key="3">
    <source>
        <dbReference type="Proteomes" id="UP000250235"/>
    </source>
</evidence>
<proteinExistence type="predicted"/>
<accession>A0A2Z7C5Q9</accession>
<sequence length="172" mass="19191">MPPRRGRGRTARRSAEESRGPGGDEDVQQNVPLRRRERQAEVEDVTRHIGEICVEFRVDSLFFDKRCDSSSISDLKIIAGRRWANSVRPGFLLFTEHYFSDLSSISAVVWSKIGGAELVLLSSFDCYQLGDLIRRVGGARIPVVFAKPAKEHIGEGGVCRALVRSVEVESEC</sequence>